<sequence>METGQAIGAVVAMGGTRRVGGDVQTAADTPEGVRPVAVAAVEDILATLWTAGPARGVLPS</sequence>
<accession>A0ABN0Y7Z7</accession>
<protein>
    <submittedName>
        <fullName evidence="1">Uncharacterized protein</fullName>
    </submittedName>
</protein>
<organism evidence="1 2">
    <name type="scientific">Streptomyces luteireticuli</name>
    <dbReference type="NCBI Taxonomy" id="173858"/>
    <lineage>
        <taxon>Bacteria</taxon>
        <taxon>Bacillati</taxon>
        <taxon>Actinomycetota</taxon>
        <taxon>Actinomycetes</taxon>
        <taxon>Kitasatosporales</taxon>
        <taxon>Streptomycetaceae</taxon>
        <taxon>Streptomyces</taxon>
    </lineage>
</organism>
<gene>
    <name evidence="1" type="ORF">GCM10010357_04130</name>
</gene>
<proteinExistence type="predicted"/>
<keyword evidence="2" id="KW-1185">Reference proteome</keyword>
<evidence type="ECO:0000313" key="1">
    <source>
        <dbReference type="EMBL" id="GAA0386529.1"/>
    </source>
</evidence>
<dbReference type="EMBL" id="BAAABX010000005">
    <property type="protein sequence ID" value="GAA0386529.1"/>
    <property type="molecule type" value="Genomic_DNA"/>
</dbReference>
<reference evidence="1 2" key="1">
    <citation type="journal article" date="2019" name="Int. J. Syst. Evol. Microbiol.">
        <title>The Global Catalogue of Microorganisms (GCM) 10K type strain sequencing project: providing services to taxonomists for standard genome sequencing and annotation.</title>
        <authorList>
            <consortium name="The Broad Institute Genomics Platform"/>
            <consortium name="The Broad Institute Genome Sequencing Center for Infectious Disease"/>
            <person name="Wu L."/>
            <person name="Ma J."/>
        </authorList>
    </citation>
    <scope>NUCLEOTIDE SEQUENCE [LARGE SCALE GENOMIC DNA]</scope>
    <source>
        <strain evidence="1 2">JCM 4788</strain>
    </source>
</reference>
<comment type="caution">
    <text evidence="1">The sequence shown here is derived from an EMBL/GenBank/DDBJ whole genome shotgun (WGS) entry which is preliminary data.</text>
</comment>
<dbReference type="Proteomes" id="UP001500879">
    <property type="component" value="Unassembled WGS sequence"/>
</dbReference>
<name>A0ABN0Y7Z7_9ACTN</name>
<evidence type="ECO:0000313" key="2">
    <source>
        <dbReference type="Proteomes" id="UP001500879"/>
    </source>
</evidence>